<dbReference type="RefSeq" id="WP_107987910.1">
    <property type="nucleotide sequence ID" value="NZ_QAYG01000001.1"/>
</dbReference>
<accession>A0A2T5VEZ1</accession>
<dbReference type="Proteomes" id="UP000244081">
    <property type="component" value="Unassembled WGS sequence"/>
</dbReference>
<name>A0A2T5VEZ1_9HYPH</name>
<dbReference type="EMBL" id="QAYG01000001">
    <property type="protein sequence ID" value="PTW62322.1"/>
    <property type="molecule type" value="Genomic_DNA"/>
</dbReference>
<protein>
    <submittedName>
        <fullName evidence="1">Uncharacterized protein</fullName>
    </submittedName>
</protein>
<evidence type="ECO:0000313" key="1">
    <source>
        <dbReference type="EMBL" id="PTW62322.1"/>
    </source>
</evidence>
<evidence type="ECO:0000313" key="2">
    <source>
        <dbReference type="Proteomes" id="UP000244081"/>
    </source>
</evidence>
<proteinExistence type="predicted"/>
<reference evidence="1 2" key="1">
    <citation type="submission" date="2018-04" db="EMBL/GenBank/DDBJ databases">
        <title>Genomic Encyclopedia of Archaeal and Bacterial Type Strains, Phase II (KMG-II): from individual species to whole genera.</title>
        <authorList>
            <person name="Goeker M."/>
        </authorList>
    </citation>
    <scope>NUCLEOTIDE SEQUENCE [LARGE SCALE GENOMIC DNA]</scope>
    <source>
        <strain evidence="1 2">DSM 23382</strain>
    </source>
</reference>
<dbReference type="AlphaFoldDB" id="A0A2T5VEZ1"/>
<comment type="caution">
    <text evidence="1">The sequence shown here is derived from an EMBL/GenBank/DDBJ whole genome shotgun (WGS) entry which is preliminary data.</text>
</comment>
<organism evidence="1 2">
    <name type="scientific">Breoghania corrubedonensis</name>
    <dbReference type="NCBI Taxonomy" id="665038"/>
    <lineage>
        <taxon>Bacteria</taxon>
        <taxon>Pseudomonadati</taxon>
        <taxon>Pseudomonadota</taxon>
        <taxon>Alphaproteobacteria</taxon>
        <taxon>Hyphomicrobiales</taxon>
        <taxon>Stappiaceae</taxon>
        <taxon>Breoghania</taxon>
    </lineage>
</organism>
<sequence length="118" mass="12823">MSALRIALSAQPRAAYFDPADGELDTALAFPAELSGETAGLVFDLLLAAAARDARCRFCPAALLPHDERAARRAMLIRLWQRCSSRVIDEGLVADLLARRGETFMKLATPRHGSSANR</sequence>
<gene>
    <name evidence="1" type="ORF">C8N35_101363</name>
</gene>
<keyword evidence="2" id="KW-1185">Reference proteome</keyword>